<keyword evidence="10" id="KW-0902">Two-component regulatory system</keyword>
<evidence type="ECO:0000256" key="7">
    <source>
        <dbReference type="ARBA" id="ARBA00022741"/>
    </source>
</evidence>
<dbReference type="SUPFAM" id="SSF47226">
    <property type="entry name" value="Histidine-containing phosphotransfer domain, HPT domain"/>
    <property type="match status" value="1"/>
</dbReference>
<dbReference type="InterPro" id="IPR005467">
    <property type="entry name" value="His_kinase_dom"/>
</dbReference>
<reference evidence="20" key="1">
    <citation type="submission" date="2023-09" db="EMBL/GenBank/DDBJ databases">
        <title>Paucibacter sp. APW11 Genome sequencing and assembly.</title>
        <authorList>
            <person name="Kim I."/>
        </authorList>
    </citation>
    <scope>NUCLEOTIDE SEQUENCE</scope>
    <source>
        <strain evidence="20">APW11</strain>
    </source>
</reference>
<dbReference type="InterPro" id="IPR008207">
    <property type="entry name" value="Sig_transdc_His_kin_Hpt_dom"/>
</dbReference>
<dbReference type="CDD" id="cd16922">
    <property type="entry name" value="HATPase_EvgS-ArcB-TorS-like"/>
    <property type="match status" value="1"/>
</dbReference>
<comment type="catalytic activity">
    <reaction evidence="1">
        <text>ATP + protein L-histidine = ADP + protein N-phospho-L-histidine.</text>
        <dbReference type="EC" id="2.7.13.3"/>
    </reaction>
</comment>
<dbReference type="PROSITE" id="PS50113">
    <property type="entry name" value="PAC"/>
    <property type="match status" value="1"/>
</dbReference>
<dbReference type="PROSITE" id="PS50112">
    <property type="entry name" value="PAS"/>
    <property type="match status" value="1"/>
</dbReference>
<dbReference type="PANTHER" id="PTHR45339">
    <property type="entry name" value="HYBRID SIGNAL TRANSDUCTION HISTIDINE KINASE J"/>
    <property type="match status" value="1"/>
</dbReference>
<dbReference type="Pfam" id="PF00072">
    <property type="entry name" value="Response_reg"/>
    <property type="match status" value="1"/>
</dbReference>
<dbReference type="SUPFAM" id="SSF47384">
    <property type="entry name" value="Homodimeric domain of signal transducing histidine kinase"/>
    <property type="match status" value="1"/>
</dbReference>
<evidence type="ECO:0000256" key="5">
    <source>
        <dbReference type="ARBA" id="ARBA00022553"/>
    </source>
</evidence>
<dbReference type="PROSITE" id="PS50110">
    <property type="entry name" value="RESPONSE_REGULATORY"/>
    <property type="match status" value="1"/>
</dbReference>
<evidence type="ECO:0000256" key="6">
    <source>
        <dbReference type="ARBA" id="ARBA00022692"/>
    </source>
</evidence>
<comment type="caution">
    <text evidence="20">The sequence shown here is derived from an EMBL/GenBank/DDBJ whole genome shotgun (WGS) entry which is preliminary data.</text>
</comment>
<feature type="domain" description="HPt" evidence="19">
    <location>
        <begin position="930"/>
        <end position="1031"/>
    </location>
</feature>
<dbReference type="EMBL" id="JAVXZY010000004">
    <property type="protein sequence ID" value="MDT9000155.1"/>
    <property type="molecule type" value="Genomic_DNA"/>
</dbReference>
<dbReference type="InterPro" id="IPR000014">
    <property type="entry name" value="PAS"/>
</dbReference>
<feature type="transmembrane region" description="Helical" evidence="14">
    <location>
        <begin position="70"/>
        <end position="88"/>
    </location>
</feature>
<feature type="modified residue" description="Phosphohistidine" evidence="12">
    <location>
        <position position="972"/>
    </location>
</feature>
<dbReference type="InterPro" id="IPR000700">
    <property type="entry name" value="PAS-assoc_C"/>
</dbReference>
<organism evidence="20 21">
    <name type="scientific">Roseateles aquae</name>
    <dbReference type="NCBI Taxonomy" id="3077235"/>
    <lineage>
        <taxon>Bacteria</taxon>
        <taxon>Pseudomonadati</taxon>
        <taxon>Pseudomonadota</taxon>
        <taxon>Betaproteobacteria</taxon>
        <taxon>Burkholderiales</taxon>
        <taxon>Sphaerotilaceae</taxon>
        <taxon>Roseateles</taxon>
    </lineage>
</organism>
<evidence type="ECO:0000256" key="11">
    <source>
        <dbReference type="ARBA" id="ARBA00023136"/>
    </source>
</evidence>
<dbReference type="RefSeq" id="WP_315650706.1">
    <property type="nucleotide sequence ID" value="NZ_JAVXZY010000004.1"/>
</dbReference>
<dbReference type="Gene3D" id="1.10.287.130">
    <property type="match status" value="1"/>
</dbReference>
<dbReference type="InterPro" id="IPR004358">
    <property type="entry name" value="Sig_transdc_His_kin-like_C"/>
</dbReference>
<dbReference type="SMART" id="SM00387">
    <property type="entry name" value="HATPase_c"/>
    <property type="match status" value="1"/>
</dbReference>
<keyword evidence="5 13" id="KW-0597">Phosphoprotein</keyword>
<feature type="transmembrane region" description="Helical" evidence="14">
    <location>
        <begin position="95"/>
        <end position="115"/>
    </location>
</feature>
<feature type="domain" description="PAS" evidence="17">
    <location>
        <begin position="374"/>
        <end position="422"/>
    </location>
</feature>
<keyword evidence="9 14" id="KW-1133">Transmembrane helix</keyword>
<keyword evidence="8 20" id="KW-0067">ATP-binding</keyword>
<feature type="domain" description="PAC" evidence="18">
    <location>
        <begin position="447"/>
        <end position="498"/>
    </location>
</feature>
<dbReference type="GO" id="GO:0005524">
    <property type="term" value="F:ATP binding"/>
    <property type="evidence" value="ECO:0007669"/>
    <property type="project" value="UniProtKB-KW"/>
</dbReference>
<dbReference type="PRINTS" id="PR00344">
    <property type="entry name" value="BCTRLSENSOR"/>
</dbReference>
<evidence type="ECO:0000256" key="14">
    <source>
        <dbReference type="SAM" id="Phobius"/>
    </source>
</evidence>
<evidence type="ECO:0000259" key="19">
    <source>
        <dbReference type="PROSITE" id="PS50894"/>
    </source>
</evidence>
<dbReference type="SUPFAM" id="SSF52172">
    <property type="entry name" value="CheY-like"/>
    <property type="match status" value="1"/>
</dbReference>
<dbReference type="InterPro" id="IPR035965">
    <property type="entry name" value="PAS-like_dom_sf"/>
</dbReference>
<feature type="domain" description="Histidine kinase" evidence="15">
    <location>
        <begin position="516"/>
        <end position="742"/>
    </location>
</feature>
<evidence type="ECO:0000259" key="16">
    <source>
        <dbReference type="PROSITE" id="PS50110"/>
    </source>
</evidence>
<keyword evidence="21" id="KW-1185">Reference proteome</keyword>
<evidence type="ECO:0000313" key="20">
    <source>
        <dbReference type="EMBL" id="MDT9000155.1"/>
    </source>
</evidence>
<dbReference type="EC" id="2.7.13.3" evidence="3"/>
<dbReference type="Gene3D" id="3.30.565.10">
    <property type="entry name" value="Histidine kinase-like ATPase, C-terminal domain"/>
    <property type="match status" value="1"/>
</dbReference>
<dbReference type="InterPro" id="IPR003661">
    <property type="entry name" value="HisK_dim/P_dom"/>
</dbReference>
<evidence type="ECO:0000259" key="17">
    <source>
        <dbReference type="PROSITE" id="PS50112"/>
    </source>
</evidence>
<dbReference type="Pfam" id="PF01627">
    <property type="entry name" value="Hpt"/>
    <property type="match status" value="1"/>
</dbReference>
<evidence type="ECO:0000256" key="2">
    <source>
        <dbReference type="ARBA" id="ARBA00004651"/>
    </source>
</evidence>
<keyword evidence="11 14" id="KW-0472">Membrane</keyword>
<dbReference type="Gene3D" id="3.30.450.20">
    <property type="entry name" value="PAS domain"/>
    <property type="match status" value="2"/>
</dbReference>
<evidence type="ECO:0000259" key="18">
    <source>
        <dbReference type="PROSITE" id="PS50113"/>
    </source>
</evidence>
<dbReference type="SMART" id="SM00091">
    <property type="entry name" value="PAS"/>
    <property type="match status" value="2"/>
</dbReference>
<dbReference type="CDD" id="cd17546">
    <property type="entry name" value="REC_hyHK_CKI1_RcsC-like"/>
    <property type="match status" value="1"/>
</dbReference>
<dbReference type="SUPFAM" id="SSF55874">
    <property type="entry name" value="ATPase domain of HSP90 chaperone/DNA topoisomerase II/histidine kinase"/>
    <property type="match status" value="1"/>
</dbReference>
<keyword evidence="6 14" id="KW-0812">Transmembrane</keyword>
<name>A0ABU3PCW9_9BURK</name>
<dbReference type="Pfam" id="PF02518">
    <property type="entry name" value="HATPase_c"/>
    <property type="match status" value="1"/>
</dbReference>
<feature type="transmembrane region" description="Helical" evidence="14">
    <location>
        <begin position="144"/>
        <end position="165"/>
    </location>
</feature>
<dbReference type="PROSITE" id="PS50109">
    <property type="entry name" value="HIS_KIN"/>
    <property type="match status" value="1"/>
</dbReference>
<feature type="domain" description="Response regulatory" evidence="16">
    <location>
        <begin position="769"/>
        <end position="886"/>
    </location>
</feature>
<evidence type="ECO:0000256" key="3">
    <source>
        <dbReference type="ARBA" id="ARBA00012438"/>
    </source>
</evidence>
<dbReference type="InterPro" id="IPR011006">
    <property type="entry name" value="CheY-like_superfamily"/>
</dbReference>
<dbReference type="CDD" id="cd00082">
    <property type="entry name" value="HisKA"/>
    <property type="match status" value="1"/>
</dbReference>
<protein>
    <recommendedName>
        <fullName evidence="3">histidine kinase</fullName>
        <ecNumber evidence="3">2.7.13.3</ecNumber>
    </recommendedName>
</protein>
<evidence type="ECO:0000259" key="15">
    <source>
        <dbReference type="PROSITE" id="PS50109"/>
    </source>
</evidence>
<dbReference type="Pfam" id="PF08448">
    <property type="entry name" value="PAS_4"/>
    <property type="match status" value="2"/>
</dbReference>
<comment type="subcellular location">
    <subcellularLocation>
        <location evidence="2">Cell membrane</location>
        <topology evidence="2">Multi-pass membrane protein</topology>
    </subcellularLocation>
</comment>
<dbReference type="InterPro" id="IPR001789">
    <property type="entry name" value="Sig_transdc_resp-reg_receiver"/>
</dbReference>
<feature type="transmembrane region" description="Helical" evidence="14">
    <location>
        <begin position="34"/>
        <end position="58"/>
    </location>
</feature>
<dbReference type="Pfam" id="PF00512">
    <property type="entry name" value="HisKA"/>
    <property type="match status" value="1"/>
</dbReference>
<gene>
    <name evidence="20" type="ORF">RQP53_12835</name>
</gene>
<dbReference type="InterPro" id="IPR036641">
    <property type="entry name" value="HPT_dom_sf"/>
</dbReference>
<accession>A0ABU3PCW9</accession>
<dbReference type="SMART" id="SM00388">
    <property type="entry name" value="HisKA"/>
    <property type="match status" value="1"/>
</dbReference>
<keyword evidence="4" id="KW-1003">Cell membrane</keyword>
<dbReference type="CDD" id="cd00130">
    <property type="entry name" value="PAS"/>
    <property type="match status" value="1"/>
</dbReference>
<dbReference type="InterPro" id="IPR013656">
    <property type="entry name" value="PAS_4"/>
</dbReference>
<dbReference type="PANTHER" id="PTHR45339:SF1">
    <property type="entry name" value="HYBRID SIGNAL TRANSDUCTION HISTIDINE KINASE J"/>
    <property type="match status" value="1"/>
</dbReference>
<dbReference type="InterPro" id="IPR003594">
    <property type="entry name" value="HATPase_dom"/>
</dbReference>
<sequence>MTGENQWDGVDSVLSAADDEEGLKQFRARMDAQVARVAAVLLGVVMLAALAHLASLAAMDDPWPVRISRMGTGTAVFMIAASSFLLAWRISVRVAACFFCSATMLTLVLLAAFYGNGLRSSGIPALIALTVVMGFMVGPKAAKWSMLGAMLGMSLLWFAQMQGWISGMHAGNTPPLTSYLVVDMVSCFLAGWLVLRYGTLYWDVSNWLERSRRLLADTLRAQRQSAIDLRYSEERWRGLLENSFSSIQIFDGKSGALRYANAQCLRKHGCQQLSDLSLSQLCPGGDFSLRQALRHVRRAVSEGEQYFQWRSRHRNGEMLWWDIKLDRMELDGRICAVAFAHDITARVEAERSLQWHQQRLRQEVRERTIELQDEKQRMQEIIEALPITLNIRDSRGRFILVNRMFERATGITREQVLGRTVLQAFGTELAQELAISDARLLAGGEQRSSERQLLREDGPHDYLVTAVSMTDSQGKPYAVLNLGTDVTSLKRLQRELSQAKDEAERLAQVKSDFLANMSHEIRTPLNAVLGLAQLGVQRASDARASADSFRRIVRAGGHLLGVINDVLDFSKLESGKLEVDPQPTQLDQLVQEVLDLVDERARAKDLPLRLERDAEVPQWLALDRLRVSQILLNLLSNAVKFTEHGEVRLQLQIEAAADGAAEAPQRLQFVVHDTGTGIAPDQQARIFNAFEQADSSTTRQFGGTGLGLSISRRLAQLMGGDIELQSVPGEGSRFTLSLPLVAAPPLHPPAADVVLPAETPASQPLRGLRLLVTDDVDINREILQDMLGYAGAEVVATDSGAQAVNRLSERGAGSFDAALMDVQMPDMDGYEATARLHQIDPDLPVIALTAHALPEQRMRCLAAGMCSHLSKPVDGGVLVQTVLVYAHRRRAARLASPIDSSPAPLQAVPELGNSNWPQVDGADFPAALQRCAGRSELLTKLLGAFAKQYSNHQSVMEEARIGGLMSLRSQAHRIKGVAGNLGLSQLAGVASELEQICAQAHAEEGDPSALPGAITALNRELGHSIAAIQAWSLRREAA</sequence>
<keyword evidence="7" id="KW-0547">Nucleotide-binding</keyword>
<dbReference type="InterPro" id="IPR036097">
    <property type="entry name" value="HisK_dim/P_sf"/>
</dbReference>
<evidence type="ECO:0000256" key="13">
    <source>
        <dbReference type="PROSITE-ProRule" id="PRU00169"/>
    </source>
</evidence>
<proteinExistence type="predicted"/>
<dbReference type="PROSITE" id="PS50894">
    <property type="entry name" value="HPT"/>
    <property type="match status" value="1"/>
</dbReference>
<evidence type="ECO:0000256" key="10">
    <source>
        <dbReference type="ARBA" id="ARBA00023012"/>
    </source>
</evidence>
<dbReference type="InterPro" id="IPR036890">
    <property type="entry name" value="HATPase_C_sf"/>
</dbReference>
<evidence type="ECO:0000256" key="12">
    <source>
        <dbReference type="PROSITE-ProRule" id="PRU00110"/>
    </source>
</evidence>
<dbReference type="Gene3D" id="1.20.120.160">
    <property type="entry name" value="HPT domain"/>
    <property type="match status" value="1"/>
</dbReference>
<feature type="modified residue" description="4-aspartylphosphate" evidence="13">
    <location>
        <position position="821"/>
    </location>
</feature>
<evidence type="ECO:0000256" key="9">
    <source>
        <dbReference type="ARBA" id="ARBA00022989"/>
    </source>
</evidence>
<dbReference type="NCBIfam" id="TIGR00229">
    <property type="entry name" value="sensory_box"/>
    <property type="match status" value="2"/>
</dbReference>
<evidence type="ECO:0000313" key="21">
    <source>
        <dbReference type="Proteomes" id="UP001246372"/>
    </source>
</evidence>
<evidence type="ECO:0000256" key="4">
    <source>
        <dbReference type="ARBA" id="ARBA00022475"/>
    </source>
</evidence>
<evidence type="ECO:0000256" key="1">
    <source>
        <dbReference type="ARBA" id="ARBA00000085"/>
    </source>
</evidence>
<dbReference type="Gene3D" id="3.40.50.2300">
    <property type="match status" value="1"/>
</dbReference>
<feature type="transmembrane region" description="Helical" evidence="14">
    <location>
        <begin position="121"/>
        <end position="137"/>
    </location>
</feature>
<dbReference type="SUPFAM" id="SSF55785">
    <property type="entry name" value="PYP-like sensor domain (PAS domain)"/>
    <property type="match status" value="2"/>
</dbReference>
<evidence type="ECO:0000256" key="8">
    <source>
        <dbReference type="ARBA" id="ARBA00022840"/>
    </source>
</evidence>
<dbReference type="SMART" id="SM00448">
    <property type="entry name" value="REC"/>
    <property type="match status" value="1"/>
</dbReference>
<dbReference type="Proteomes" id="UP001246372">
    <property type="component" value="Unassembled WGS sequence"/>
</dbReference>